<feature type="domain" description="HipA-like C-terminal" evidence="4">
    <location>
        <begin position="206"/>
        <end position="397"/>
    </location>
</feature>
<proteinExistence type="inferred from homology"/>
<dbReference type="AlphaFoldDB" id="A0A2T5J2V8"/>
<dbReference type="InterPro" id="IPR012893">
    <property type="entry name" value="HipA-like_C"/>
</dbReference>
<name>A0A2T5J2V8_9GAMM</name>
<dbReference type="Pfam" id="PF07804">
    <property type="entry name" value="HipA_C"/>
    <property type="match status" value="1"/>
</dbReference>
<dbReference type="PANTHER" id="PTHR37419">
    <property type="entry name" value="SERINE/THREONINE-PROTEIN KINASE TOXIN HIPA"/>
    <property type="match status" value="1"/>
</dbReference>
<dbReference type="GO" id="GO:0006355">
    <property type="term" value="P:regulation of DNA-templated transcription"/>
    <property type="evidence" value="ECO:0007669"/>
    <property type="project" value="UniProtKB-ARBA"/>
</dbReference>
<evidence type="ECO:0000313" key="5">
    <source>
        <dbReference type="EMBL" id="PTQ90807.1"/>
    </source>
</evidence>
<dbReference type="PANTHER" id="PTHR37419:SF8">
    <property type="entry name" value="TOXIN YJJJ"/>
    <property type="match status" value="1"/>
</dbReference>
<dbReference type="InterPro" id="IPR011991">
    <property type="entry name" value="ArsR-like_HTH"/>
</dbReference>
<evidence type="ECO:0000256" key="1">
    <source>
        <dbReference type="ARBA" id="ARBA00010164"/>
    </source>
</evidence>
<keyword evidence="6" id="KW-1185">Reference proteome</keyword>
<protein>
    <submittedName>
        <fullName evidence="5">Regulatory ArsR family protein</fullName>
    </submittedName>
</protein>
<evidence type="ECO:0000259" key="4">
    <source>
        <dbReference type="Pfam" id="PF07804"/>
    </source>
</evidence>
<evidence type="ECO:0000256" key="2">
    <source>
        <dbReference type="ARBA" id="ARBA00022679"/>
    </source>
</evidence>
<dbReference type="OrthoDB" id="8555656at2"/>
<reference evidence="5 6" key="1">
    <citation type="submission" date="2018-04" db="EMBL/GenBank/DDBJ databases">
        <title>Genomic Encyclopedia of Archaeal and Bacterial Type Strains, Phase II (KMG-II): from individual species to whole genera.</title>
        <authorList>
            <person name="Goeker M."/>
        </authorList>
    </citation>
    <scope>NUCLEOTIDE SEQUENCE [LARGE SCALE GENOMIC DNA]</scope>
    <source>
        <strain evidence="5 6">DSM 5822</strain>
    </source>
</reference>
<dbReference type="RefSeq" id="WP_107864648.1">
    <property type="nucleotide sequence ID" value="NZ_QAON01000002.1"/>
</dbReference>
<accession>A0A2T5J2V8</accession>
<dbReference type="CDD" id="cd00090">
    <property type="entry name" value="HTH_ARSR"/>
    <property type="match status" value="1"/>
</dbReference>
<dbReference type="NCBIfam" id="NF007297">
    <property type="entry name" value="PRK09775.1"/>
    <property type="match status" value="1"/>
</dbReference>
<keyword evidence="2" id="KW-0808">Transferase</keyword>
<comment type="similarity">
    <text evidence="1">Belongs to the HipA Ser/Thr kinase family.</text>
</comment>
<organism evidence="5 6">
    <name type="scientific">Agitococcus lubricus</name>
    <dbReference type="NCBI Taxonomy" id="1077255"/>
    <lineage>
        <taxon>Bacteria</taxon>
        <taxon>Pseudomonadati</taxon>
        <taxon>Pseudomonadota</taxon>
        <taxon>Gammaproteobacteria</taxon>
        <taxon>Moraxellales</taxon>
        <taxon>Moraxellaceae</taxon>
        <taxon>Agitococcus</taxon>
    </lineage>
</organism>
<dbReference type="GO" id="GO:0005829">
    <property type="term" value="C:cytosol"/>
    <property type="evidence" value="ECO:0007669"/>
    <property type="project" value="TreeGrafter"/>
</dbReference>
<dbReference type="InterPro" id="IPR052028">
    <property type="entry name" value="HipA_Ser/Thr_kinase"/>
</dbReference>
<evidence type="ECO:0000256" key="3">
    <source>
        <dbReference type="ARBA" id="ARBA00022777"/>
    </source>
</evidence>
<keyword evidence="3" id="KW-0418">Kinase</keyword>
<gene>
    <name evidence="5" type="ORF">C8N29_102207</name>
</gene>
<comment type="caution">
    <text evidence="5">The sequence shown here is derived from an EMBL/GenBank/DDBJ whole genome shotgun (WGS) entry which is preliminary data.</text>
</comment>
<dbReference type="GO" id="GO:0004674">
    <property type="term" value="F:protein serine/threonine kinase activity"/>
    <property type="evidence" value="ECO:0007669"/>
    <property type="project" value="TreeGrafter"/>
</dbReference>
<evidence type="ECO:0000313" key="6">
    <source>
        <dbReference type="Proteomes" id="UP000244223"/>
    </source>
</evidence>
<dbReference type="EMBL" id="QAON01000002">
    <property type="protein sequence ID" value="PTQ90807.1"/>
    <property type="molecule type" value="Genomic_DNA"/>
</dbReference>
<dbReference type="Proteomes" id="UP000244223">
    <property type="component" value="Unassembled WGS sequence"/>
</dbReference>
<sequence>MQPTLLKLLAKQPQSAKELTQQLNISQPTLSRLVKQQPAIIKIGKARATQYALQRPIRDMGSQWPVYRVNEQANISLAGQLIAIHPHGLVWHDALTQNDTLYESLPWFLWDIRPQGFLGREFSAIHQQLGLNPRLQDWQDDDVLTFLLKFGFVQPSHFLVGEESCLSFLRLQQDVLQPDEEDGWLKTRASYGQEACKVIRHDIARSSAAGEQPKFGLFVLEQQQAFELLVKFSPPITSENGQRWSDLLIAEHLALKTLQHFGIAAAQSQIVQTAGRTFLEVLRFDRTTLLGRKGMVSLEAVSNEFIGHNKAWDEQAKSLLTLGKISSTDYQSILKVFAFGRLIANEDMHNGNLSFFLAADFSLSLAPMYDMLPMRFAPTIHGEVVEREIKPVQATALTQPIWSEVSGWASSYWQQVAHHPQISAEFRAIAAQYHRMM</sequence>